<organism evidence="3 4">
    <name type="scientific">Paenibacillus glucanolyticus</name>
    <dbReference type="NCBI Taxonomy" id="59843"/>
    <lineage>
        <taxon>Bacteria</taxon>
        <taxon>Bacillati</taxon>
        <taxon>Bacillota</taxon>
        <taxon>Bacilli</taxon>
        <taxon>Bacillales</taxon>
        <taxon>Paenibacillaceae</taxon>
        <taxon>Paenibacillus</taxon>
    </lineage>
</organism>
<dbReference type="SUPFAM" id="SSF46785">
    <property type="entry name" value="Winged helix' DNA-binding domain"/>
    <property type="match status" value="2"/>
</dbReference>
<dbReference type="OrthoDB" id="9765378at2"/>
<comment type="similarity">
    <text evidence="1">Belongs to the initiator RepB protein family.</text>
</comment>
<dbReference type="EMBL" id="LWMH01000001">
    <property type="protein sequence ID" value="KZS45013.1"/>
    <property type="molecule type" value="Genomic_DNA"/>
</dbReference>
<reference evidence="3" key="1">
    <citation type="journal article" date="2016" name="Genome Announc.">
        <title>Draft genomes of two strains of Paenibacillus glucanolyticus with capability to degrade lignocellulose.</title>
        <authorList>
            <person name="Mathews S.L."/>
            <person name="Pawlak J."/>
            <person name="Grunden A.M."/>
        </authorList>
    </citation>
    <scope>NUCLEOTIDE SEQUENCE [LARGE SCALE GENOMIC DNA]</scope>
    <source>
        <strain evidence="3">SLM1</strain>
    </source>
</reference>
<dbReference type="InterPro" id="IPR036390">
    <property type="entry name" value="WH_DNA-bd_sf"/>
</dbReference>
<comment type="caution">
    <text evidence="3">The sequence shown here is derived from an EMBL/GenBank/DDBJ whole genome shotgun (WGS) entry which is preliminary data.</text>
</comment>
<feature type="domain" description="Initiator Rep protein WH1" evidence="2">
    <location>
        <begin position="20"/>
        <end position="164"/>
    </location>
</feature>
<dbReference type="Pfam" id="PF01051">
    <property type="entry name" value="Rep3_N"/>
    <property type="match status" value="1"/>
</dbReference>
<keyword evidence="4" id="KW-1185">Reference proteome</keyword>
<name>A0A163GK10_9BACL</name>
<dbReference type="Proteomes" id="UP000076796">
    <property type="component" value="Unassembled WGS sequence"/>
</dbReference>
<evidence type="ECO:0000313" key="4">
    <source>
        <dbReference type="Proteomes" id="UP000076796"/>
    </source>
</evidence>
<dbReference type="GO" id="GO:0006270">
    <property type="term" value="P:DNA replication initiation"/>
    <property type="evidence" value="ECO:0007669"/>
    <property type="project" value="InterPro"/>
</dbReference>
<dbReference type="InterPro" id="IPR000525">
    <property type="entry name" value="Initiator_Rep_WH1"/>
</dbReference>
<dbReference type="AlphaFoldDB" id="A0A163GK10"/>
<gene>
    <name evidence="3" type="ORF">AWU65_03260</name>
</gene>
<dbReference type="InterPro" id="IPR036388">
    <property type="entry name" value="WH-like_DNA-bd_sf"/>
</dbReference>
<evidence type="ECO:0000313" key="3">
    <source>
        <dbReference type="EMBL" id="KZS45013.1"/>
    </source>
</evidence>
<protein>
    <recommendedName>
        <fullName evidence="2">Initiator Rep protein WH1 domain-containing protein</fullName>
    </recommendedName>
</protein>
<dbReference type="Gene3D" id="1.10.10.10">
    <property type="entry name" value="Winged helix-like DNA-binding domain superfamily/Winged helix DNA-binding domain"/>
    <property type="match status" value="2"/>
</dbReference>
<evidence type="ECO:0000259" key="2">
    <source>
        <dbReference type="Pfam" id="PF01051"/>
    </source>
</evidence>
<evidence type="ECO:0000256" key="1">
    <source>
        <dbReference type="ARBA" id="ARBA00038283"/>
    </source>
</evidence>
<accession>A0A163GK10</accession>
<proteinExistence type="inferred from homology"/>
<sequence length="413" mass="49090">MNEEQLEMNFEPDPISHHYIVSESNALIEAKTNLTLYERRLIYILASRIHPEDKNFKTHFFKVKEIAERLDINDRNFYKRVRDIVTKLRSKEVVIDEPQMNSTLEANWLASARYYHGKGIIELEFSSQLQPYLLQLKQNFTKFKLWNVLYLRSNHSLKLYMLLKQYLYFGKRKFKSIAELKEKLEIEPGLYERYSHLKSRVLLTAQEELAEKTDIRFEIEETKNGQRVVSITFHIFRNAKEVRENLNDAEYINNQPIYELLSRFDINQKQSKALVKNHGEKRIRENILYVFERMKTKDVSSVSGYIIKAIEENYADCGIFYAPEDPDNKETSITELNQQIGKIIFFYEKCINEKVYETDEATSIMMKSILDKIVTCSNERHLLNLKPLEDEDVYHHYAKQALAYYISDSEQHI</sequence>
<dbReference type="GO" id="GO:0003887">
    <property type="term" value="F:DNA-directed DNA polymerase activity"/>
    <property type="evidence" value="ECO:0007669"/>
    <property type="project" value="InterPro"/>
</dbReference>
<dbReference type="Pfam" id="PF21205">
    <property type="entry name" value="Rep3_C"/>
    <property type="match status" value="1"/>
</dbReference>
<dbReference type="RefSeq" id="WP_063477517.1">
    <property type="nucleotide sequence ID" value="NZ_JBCMWP010000019.1"/>
</dbReference>